<evidence type="ECO:0000256" key="2">
    <source>
        <dbReference type="ARBA" id="ARBA00011900"/>
    </source>
</evidence>
<dbReference type="EC" id="2.1.1.72" evidence="2"/>
<dbReference type="GO" id="GO:0008170">
    <property type="term" value="F:N-methyltransferase activity"/>
    <property type="evidence" value="ECO:0007669"/>
    <property type="project" value="InterPro"/>
</dbReference>
<feature type="domain" description="DNA methylase N-4/N-6" evidence="7">
    <location>
        <begin position="123"/>
        <end position="430"/>
    </location>
</feature>
<dbReference type="InterPro" id="IPR002295">
    <property type="entry name" value="N4/N6-MTase_EcoPI_Mod-like"/>
</dbReference>
<keyword evidence="4 8" id="KW-0808">Transferase</keyword>
<dbReference type="PANTHER" id="PTHR13370">
    <property type="entry name" value="RNA METHYLASE-RELATED"/>
    <property type="match status" value="1"/>
</dbReference>
<organism evidence="8">
    <name type="scientific">Candidatus Kentrum sp. LFY</name>
    <dbReference type="NCBI Taxonomy" id="2126342"/>
    <lineage>
        <taxon>Bacteria</taxon>
        <taxon>Pseudomonadati</taxon>
        <taxon>Pseudomonadota</taxon>
        <taxon>Gammaproteobacteria</taxon>
        <taxon>Candidatus Kentrum</taxon>
    </lineage>
</organism>
<evidence type="ECO:0000259" key="7">
    <source>
        <dbReference type="Pfam" id="PF01555"/>
    </source>
</evidence>
<reference evidence="8" key="1">
    <citation type="submission" date="2019-02" db="EMBL/GenBank/DDBJ databases">
        <authorList>
            <person name="Gruber-Vodicka R. H."/>
            <person name="Seah K. B. B."/>
        </authorList>
    </citation>
    <scope>NUCLEOTIDE SEQUENCE</scope>
    <source>
        <strain evidence="8">BECK_BY7</strain>
    </source>
</reference>
<accession>A0A450X0U2</accession>
<dbReference type="GO" id="GO:0003677">
    <property type="term" value="F:DNA binding"/>
    <property type="evidence" value="ECO:0007669"/>
    <property type="project" value="InterPro"/>
</dbReference>
<sequence length="766" mass="88236">MPRLSDQEKQEIMRCLDTDRALPERYRFLLFDDKREVELVWSGKTREVCNVVLPFQTIEQVDEPRAEKPSDAGLQMNLPGMDERGRQIAGWTNKLIWGDNKLILSSLKNGPLRDEIERQGGLKLIYIDPPFDVGADFSMDIEIPSSDGTSDTFTKRPNILEEIAYRDTWGQGADSFIAMIYERLILMRDLLAEDGSIYVHIEPDVGSLVRVVFDEIFSREGLRTEIAWKRTSSHGNVSRNYGEIWESIYFYTKSREKWTWNQQYIPYDQAYIESHFTGVESDGRRFTTSDLVNPGFRPNLAYEYKGFKPHRNGWKISREKMEALDRENRLYFPNASNGRIRLKRYLDEVPGQIAQNLWTDIAPINSQAHEAQGYATQKPEALLSRIISASSNPGDLVADFFCGSGTTAAVAEKLGRKWIATDLGKFAIHTTRKRMIGVQRQLKAEGGDYRAFEILNLGKYERQHFVGVNPNLRQEEQRRQLVAREAAFIELILKAYRAEKTEQFSAFHGKKAGRLVAIGPVNLPVTRLFVEEIILECRKNRFTKVDILGFEFEMGLFPNALDEARGKGIDIAPKYIPAEVFDKRAVEKNQVVFHDVSYIEVKPHVTTKKGRSPTVAVELTDFSVFYSQDSINQAEQTLGKAKKAGSRIVVDRGQIMKISRDKKGIFQRELLTRNWTDWIDYWSVDFDFESRREIIRVWNPETGKTEEQWTGDYIFENEWQSFRTRKDRSLDLTSVAREVAPGRRKIAVKVVDIFGNDTMTIVDVMV</sequence>
<dbReference type="PANTHER" id="PTHR13370:SF24">
    <property type="entry name" value="TYPE III RESTRICTION-MODIFICATION ENZYME STYLTI MOD SUBUNIT"/>
    <property type="match status" value="1"/>
</dbReference>
<gene>
    <name evidence="8" type="ORF">BECKLFY1418C_GA0070996_11292</name>
</gene>
<keyword evidence="3 8" id="KW-0489">Methyltransferase</keyword>
<evidence type="ECO:0000256" key="1">
    <source>
        <dbReference type="ARBA" id="ARBA00006594"/>
    </source>
</evidence>
<comment type="catalytic activity">
    <reaction evidence="6">
        <text>a 2'-deoxyadenosine in DNA + S-adenosyl-L-methionine = an N(6)-methyl-2'-deoxyadenosine in DNA + S-adenosyl-L-homocysteine + H(+)</text>
        <dbReference type="Rhea" id="RHEA:15197"/>
        <dbReference type="Rhea" id="RHEA-COMP:12418"/>
        <dbReference type="Rhea" id="RHEA-COMP:12419"/>
        <dbReference type="ChEBI" id="CHEBI:15378"/>
        <dbReference type="ChEBI" id="CHEBI:57856"/>
        <dbReference type="ChEBI" id="CHEBI:59789"/>
        <dbReference type="ChEBI" id="CHEBI:90615"/>
        <dbReference type="ChEBI" id="CHEBI:90616"/>
        <dbReference type="EC" id="2.1.1.72"/>
    </reaction>
</comment>
<dbReference type="InterPro" id="IPR029063">
    <property type="entry name" value="SAM-dependent_MTases_sf"/>
</dbReference>
<dbReference type="GO" id="GO:0032259">
    <property type="term" value="P:methylation"/>
    <property type="evidence" value="ECO:0007669"/>
    <property type="project" value="UniProtKB-KW"/>
</dbReference>
<dbReference type="EMBL" id="CAADFN010000129">
    <property type="protein sequence ID" value="VFK22851.1"/>
    <property type="molecule type" value="Genomic_DNA"/>
</dbReference>
<dbReference type="GO" id="GO:0005737">
    <property type="term" value="C:cytoplasm"/>
    <property type="evidence" value="ECO:0007669"/>
    <property type="project" value="TreeGrafter"/>
</dbReference>
<evidence type="ECO:0000256" key="4">
    <source>
        <dbReference type="ARBA" id="ARBA00022679"/>
    </source>
</evidence>
<evidence type="ECO:0000256" key="3">
    <source>
        <dbReference type="ARBA" id="ARBA00022603"/>
    </source>
</evidence>
<protein>
    <recommendedName>
        <fullName evidence="2">site-specific DNA-methyltransferase (adenine-specific)</fullName>
        <ecNumber evidence="2">2.1.1.72</ecNumber>
    </recommendedName>
</protein>
<dbReference type="SUPFAM" id="SSF53335">
    <property type="entry name" value="S-adenosyl-L-methionine-dependent methyltransferases"/>
    <property type="match status" value="1"/>
</dbReference>
<dbReference type="Gene3D" id="3.40.50.150">
    <property type="entry name" value="Vaccinia Virus protein VP39"/>
    <property type="match status" value="1"/>
</dbReference>
<evidence type="ECO:0000256" key="6">
    <source>
        <dbReference type="ARBA" id="ARBA00047942"/>
    </source>
</evidence>
<dbReference type="Pfam" id="PF01555">
    <property type="entry name" value="N6_N4_Mtase"/>
    <property type="match status" value="1"/>
</dbReference>
<proteinExistence type="inferred from homology"/>
<evidence type="ECO:0000256" key="5">
    <source>
        <dbReference type="ARBA" id="ARBA00022691"/>
    </source>
</evidence>
<dbReference type="AlphaFoldDB" id="A0A450X0U2"/>
<dbReference type="GO" id="GO:0009007">
    <property type="term" value="F:site-specific DNA-methyltransferase (adenine-specific) activity"/>
    <property type="evidence" value="ECO:0007669"/>
    <property type="project" value="UniProtKB-EC"/>
</dbReference>
<name>A0A450X0U2_9GAMM</name>
<dbReference type="InterPro" id="IPR002941">
    <property type="entry name" value="DNA_methylase_N4/N6"/>
</dbReference>
<keyword evidence="5" id="KW-0949">S-adenosyl-L-methionine</keyword>
<evidence type="ECO:0000313" key="8">
    <source>
        <dbReference type="EMBL" id="VFK22851.1"/>
    </source>
</evidence>
<dbReference type="PRINTS" id="PR00506">
    <property type="entry name" value="D21N6MTFRASE"/>
</dbReference>
<comment type="similarity">
    <text evidence="1">Belongs to the N(4)/N(6)-methyltransferase family.</text>
</comment>